<sequence length="77" mass="8212">MSNRHSTDTPAGYSEHFIDPADKLLRAALRDGTLILAVRCRCCGAALTATKSKAVGAGPICRRNEAADRRQRTEGAA</sequence>
<dbReference type="InterPro" id="IPR046053">
    <property type="entry name" value="DUF6011"/>
</dbReference>
<accession>H5U5H3</accession>
<dbReference type="Pfam" id="PF19474">
    <property type="entry name" value="DUF6011"/>
    <property type="match status" value="1"/>
</dbReference>
<proteinExistence type="predicted"/>
<name>H5U5H3_9ACTN</name>
<dbReference type="EMBL" id="BAFC01000116">
    <property type="protein sequence ID" value="GAB40981.1"/>
    <property type="molecule type" value="Genomic_DNA"/>
</dbReference>
<comment type="caution">
    <text evidence="1">The sequence shown here is derived from an EMBL/GenBank/DDBJ whole genome shotgun (WGS) entry which is preliminary data.</text>
</comment>
<reference evidence="1 2" key="1">
    <citation type="submission" date="2012-02" db="EMBL/GenBank/DDBJ databases">
        <title>Whole genome shotgun sequence of Gordonia sputi NBRC 100414.</title>
        <authorList>
            <person name="Yoshida I."/>
            <person name="Hosoyama A."/>
            <person name="Tsuchikane K."/>
            <person name="Katsumata H."/>
            <person name="Yamazaki S."/>
            <person name="Fujita N."/>
        </authorList>
    </citation>
    <scope>NUCLEOTIDE SEQUENCE [LARGE SCALE GENOMIC DNA]</scope>
    <source>
        <strain evidence="1 2">NBRC 100414</strain>
    </source>
</reference>
<gene>
    <name evidence="1" type="ORF">GOSPT_118_00580</name>
</gene>
<organism evidence="1 2">
    <name type="scientific">Gordonia sputi NBRC 100414</name>
    <dbReference type="NCBI Taxonomy" id="1089453"/>
    <lineage>
        <taxon>Bacteria</taxon>
        <taxon>Bacillati</taxon>
        <taxon>Actinomycetota</taxon>
        <taxon>Actinomycetes</taxon>
        <taxon>Mycobacteriales</taxon>
        <taxon>Gordoniaceae</taxon>
        <taxon>Gordonia</taxon>
    </lineage>
</organism>
<evidence type="ECO:0000313" key="2">
    <source>
        <dbReference type="Proteomes" id="UP000005845"/>
    </source>
</evidence>
<evidence type="ECO:0000313" key="1">
    <source>
        <dbReference type="EMBL" id="GAB40981.1"/>
    </source>
</evidence>
<keyword evidence="2" id="KW-1185">Reference proteome</keyword>
<dbReference type="RefSeq" id="WP_005208095.1">
    <property type="nucleotide sequence ID" value="NZ_BAFC01000116.1"/>
</dbReference>
<protein>
    <submittedName>
        <fullName evidence="1">Uncharacterized protein</fullName>
    </submittedName>
</protein>
<dbReference type="Proteomes" id="UP000005845">
    <property type="component" value="Unassembled WGS sequence"/>
</dbReference>
<dbReference type="AlphaFoldDB" id="H5U5H3"/>